<organism evidence="2 3">
    <name type="scientific">Acinetobacter bereziniae</name>
    <name type="common">Acinetobacter genomosp. 10</name>
    <dbReference type="NCBI Taxonomy" id="106648"/>
    <lineage>
        <taxon>Bacteria</taxon>
        <taxon>Pseudomonadati</taxon>
        <taxon>Pseudomonadota</taxon>
        <taxon>Gammaproteobacteria</taxon>
        <taxon>Moraxellales</taxon>
        <taxon>Moraxellaceae</taxon>
        <taxon>Acinetobacter</taxon>
    </lineage>
</organism>
<name>A0A833UQW8_ACIBZ</name>
<dbReference type="Proteomes" id="UP000490535">
    <property type="component" value="Unassembled WGS sequence"/>
</dbReference>
<dbReference type="EMBL" id="WNDP01000048">
    <property type="protein sequence ID" value="KAF1025018.1"/>
    <property type="molecule type" value="Genomic_DNA"/>
</dbReference>
<keyword evidence="1" id="KW-1133">Transmembrane helix</keyword>
<reference evidence="3" key="1">
    <citation type="journal article" date="2020" name="MBio">
        <title>Horizontal gene transfer to a defensive symbiont with a reduced genome amongst a multipartite beetle microbiome.</title>
        <authorList>
            <person name="Waterworth S.C."/>
            <person name="Florez L.V."/>
            <person name="Rees E.R."/>
            <person name="Hertweck C."/>
            <person name="Kaltenpoth M."/>
            <person name="Kwan J.C."/>
        </authorList>
    </citation>
    <scope>NUCLEOTIDE SEQUENCE [LARGE SCALE GENOMIC DNA]</scope>
</reference>
<evidence type="ECO:0000313" key="2">
    <source>
        <dbReference type="EMBL" id="KAF1025018.1"/>
    </source>
</evidence>
<evidence type="ECO:0000313" key="3">
    <source>
        <dbReference type="Proteomes" id="UP000490535"/>
    </source>
</evidence>
<keyword evidence="1" id="KW-0812">Transmembrane</keyword>
<gene>
    <name evidence="2" type="ORF">GAK29_02187</name>
</gene>
<sequence>MKLHPKSQTTAFLNQPPVPENTIQNKKSGLVIPSIIVITMCLGGVVNCAGFQSSVAKVGSNK</sequence>
<protein>
    <submittedName>
        <fullName evidence="2">Uncharacterized protein</fullName>
    </submittedName>
</protein>
<feature type="transmembrane region" description="Helical" evidence="1">
    <location>
        <begin position="30"/>
        <end position="52"/>
    </location>
</feature>
<dbReference type="AlphaFoldDB" id="A0A833UQW8"/>
<evidence type="ECO:0000256" key="1">
    <source>
        <dbReference type="SAM" id="Phobius"/>
    </source>
</evidence>
<comment type="caution">
    <text evidence="2">The sequence shown here is derived from an EMBL/GenBank/DDBJ whole genome shotgun (WGS) entry which is preliminary data.</text>
</comment>
<keyword evidence="1" id="KW-0472">Membrane</keyword>
<proteinExistence type="predicted"/>
<accession>A0A833UQW8</accession>